<comment type="caution">
    <text evidence="2">The sequence shown here is derived from an EMBL/GenBank/DDBJ whole genome shotgun (WGS) entry which is preliminary data.</text>
</comment>
<organism evidence="2 3">
    <name type="scientific">Dentiscutata erythropus</name>
    <dbReference type="NCBI Taxonomy" id="1348616"/>
    <lineage>
        <taxon>Eukaryota</taxon>
        <taxon>Fungi</taxon>
        <taxon>Fungi incertae sedis</taxon>
        <taxon>Mucoromycota</taxon>
        <taxon>Glomeromycotina</taxon>
        <taxon>Glomeromycetes</taxon>
        <taxon>Diversisporales</taxon>
        <taxon>Gigasporaceae</taxon>
        <taxon>Dentiscutata</taxon>
    </lineage>
</organism>
<feature type="region of interest" description="Disordered" evidence="1">
    <location>
        <begin position="39"/>
        <end position="59"/>
    </location>
</feature>
<keyword evidence="3" id="KW-1185">Reference proteome</keyword>
<protein>
    <submittedName>
        <fullName evidence="2">27634_t:CDS:1</fullName>
    </submittedName>
</protein>
<name>A0A9N9JBZ1_9GLOM</name>
<proteinExistence type="predicted"/>
<accession>A0A9N9JBZ1</accession>
<dbReference type="AlphaFoldDB" id="A0A9N9JBZ1"/>
<reference evidence="2" key="1">
    <citation type="submission" date="2021-06" db="EMBL/GenBank/DDBJ databases">
        <authorList>
            <person name="Kallberg Y."/>
            <person name="Tangrot J."/>
            <person name="Rosling A."/>
        </authorList>
    </citation>
    <scope>NUCLEOTIDE SEQUENCE</scope>
    <source>
        <strain evidence="2">MA453B</strain>
    </source>
</reference>
<dbReference type="EMBL" id="CAJVPY010019693">
    <property type="protein sequence ID" value="CAG8772546.1"/>
    <property type="molecule type" value="Genomic_DNA"/>
</dbReference>
<feature type="compositionally biased region" description="Basic and acidic residues" evidence="1">
    <location>
        <begin position="39"/>
        <end position="51"/>
    </location>
</feature>
<feature type="non-terminal residue" evidence="2">
    <location>
        <position position="59"/>
    </location>
</feature>
<dbReference type="Proteomes" id="UP000789405">
    <property type="component" value="Unassembled WGS sequence"/>
</dbReference>
<evidence type="ECO:0000313" key="3">
    <source>
        <dbReference type="Proteomes" id="UP000789405"/>
    </source>
</evidence>
<evidence type="ECO:0000313" key="2">
    <source>
        <dbReference type="EMBL" id="CAG8772546.1"/>
    </source>
</evidence>
<gene>
    <name evidence="2" type="ORF">DERYTH_LOCUS18821</name>
</gene>
<evidence type="ECO:0000256" key="1">
    <source>
        <dbReference type="SAM" id="MobiDB-lite"/>
    </source>
</evidence>
<sequence>MLSLLDINEIFDIDEEAKMNDSDTNLNAMNSTRYIQKIVDDNREGPSDRRSKTYHISVR</sequence>